<name>A0A0F8YJZ7_9ZZZZ</name>
<sequence length="212" mass="24161">MKKKKLLSMKRKCPHHPEAELVAVQIGGANGVDGLGCPKADCKYEVVIDKRGPDVDFLQAEEAVQIRLASIKLRTGADDRTKLATWEFRLPLRTELANKLSLPRIMKQIFVLMDKPDGLRKAELDYELEGQNIEMRLYPGDNHPVKLKNMTLTGFRLAKVEHRGKGTAEDLIHLRFLINSEIDKKTWNWLHDALSIMLDVRLETAQLELPES</sequence>
<proteinExistence type="predicted"/>
<gene>
    <name evidence="1" type="ORF">LCGC14_2810500</name>
</gene>
<evidence type="ECO:0000313" key="1">
    <source>
        <dbReference type="EMBL" id="KKK81732.1"/>
    </source>
</evidence>
<reference evidence="1" key="1">
    <citation type="journal article" date="2015" name="Nature">
        <title>Complex archaea that bridge the gap between prokaryotes and eukaryotes.</title>
        <authorList>
            <person name="Spang A."/>
            <person name="Saw J.H."/>
            <person name="Jorgensen S.L."/>
            <person name="Zaremba-Niedzwiedzka K."/>
            <person name="Martijn J."/>
            <person name="Lind A.E."/>
            <person name="van Eijk R."/>
            <person name="Schleper C."/>
            <person name="Guy L."/>
            <person name="Ettema T.J."/>
        </authorList>
    </citation>
    <scope>NUCLEOTIDE SEQUENCE</scope>
</reference>
<dbReference type="AlphaFoldDB" id="A0A0F8YJZ7"/>
<protein>
    <submittedName>
        <fullName evidence="1">Uncharacterized protein</fullName>
    </submittedName>
</protein>
<accession>A0A0F8YJZ7</accession>
<dbReference type="EMBL" id="LAZR01052993">
    <property type="protein sequence ID" value="KKK81732.1"/>
    <property type="molecule type" value="Genomic_DNA"/>
</dbReference>
<comment type="caution">
    <text evidence="1">The sequence shown here is derived from an EMBL/GenBank/DDBJ whole genome shotgun (WGS) entry which is preliminary data.</text>
</comment>
<organism evidence="1">
    <name type="scientific">marine sediment metagenome</name>
    <dbReference type="NCBI Taxonomy" id="412755"/>
    <lineage>
        <taxon>unclassified sequences</taxon>
        <taxon>metagenomes</taxon>
        <taxon>ecological metagenomes</taxon>
    </lineage>
</organism>